<sequence length="406" mass="48295">MFTSLNTLQKIILILFSFCIVLNIYYEWDTKDEQVILNPNPWESFPKEENYQWKEAGLFELRAYQTKVIPFHKNNFWGLTYDISCEIRYKQENHIEIKDSIHTFYTNQTLSEAQSIQNAKHITSDNDSLIFSEYTFGENISFYLLKKNKGYYRSNSGLNIQFHSSYFTPKYIKLNLDSNNAILVKTNPLLVFNSNILSTSLFALGTVILLVLAVYGGYESFVFLIVLLFYFAFSDYYIWFYFVFLFCLSIFFKIKMRAITVNWLALPFVYWRTLPFVFIGLVLFIHKWEKTFSWGGLLFESLLALFYMFITWLIFYVSSTSIYTLYIYIFFKEKDVEQLKYIDFTSNMDPGNSGRRIPYYAGTIKLKDKVIPNVMMNFSDYFKAKKNKEIKISKYKTDNKGNYIFY</sequence>
<accession>A0ABU1TUJ9</accession>
<reference evidence="2 3" key="1">
    <citation type="submission" date="2023-07" db="EMBL/GenBank/DDBJ databases">
        <title>Sorghum-associated microbial communities from plants grown in Nebraska, USA.</title>
        <authorList>
            <person name="Schachtman D."/>
        </authorList>
    </citation>
    <scope>NUCLEOTIDE SEQUENCE [LARGE SCALE GENOMIC DNA]</scope>
    <source>
        <strain evidence="2 3">3773</strain>
    </source>
</reference>
<keyword evidence="3" id="KW-1185">Reference proteome</keyword>
<keyword evidence="1" id="KW-0812">Transmembrane</keyword>
<keyword evidence="1" id="KW-0472">Membrane</keyword>
<feature type="transmembrane region" description="Helical" evidence="1">
    <location>
        <begin position="264"/>
        <end position="285"/>
    </location>
</feature>
<evidence type="ECO:0000313" key="3">
    <source>
        <dbReference type="Proteomes" id="UP001255185"/>
    </source>
</evidence>
<gene>
    <name evidence="2" type="ORF">J2X31_003592</name>
</gene>
<feature type="transmembrane region" description="Helical" evidence="1">
    <location>
        <begin position="305"/>
        <end position="331"/>
    </location>
</feature>
<name>A0ABU1TUJ9_9FLAO</name>
<dbReference type="RefSeq" id="WP_310028754.1">
    <property type="nucleotide sequence ID" value="NZ_JAVDVI010000023.1"/>
</dbReference>
<comment type="caution">
    <text evidence="2">The sequence shown here is derived from an EMBL/GenBank/DDBJ whole genome shotgun (WGS) entry which is preliminary data.</text>
</comment>
<evidence type="ECO:0000313" key="2">
    <source>
        <dbReference type="EMBL" id="MDR6969559.1"/>
    </source>
</evidence>
<dbReference type="EMBL" id="JAVDVI010000023">
    <property type="protein sequence ID" value="MDR6969559.1"/>
    <property type="molecule type" value="Genomic_DNA"/>
</dbReference>
<organism evidence="2 3">
    <name type="scientific">Flavobacterium arsenatis</name>
    <dbReference type="NCBI Taxonomy" id="1484332"/>
    <lineage>
        <taxon>Bacteria</taxon>
        <taxon>Pseudomonadati</taxon>
        <taxon>Bacteroidota</taxon>
        <taxon>Flavobacteriia</taxon>
        <taxon>Flavobacteriales</taxon>
        <taxon>Flavobacteriaceae</taxon>
        <taxon>Flavobacterium</taxon>
    </lineage>
</organism>
<feature type="transmembrane region" description="Helical" evidence="1">
    <location>
        <begin position="6"/>
        <end position="26"/>
    </location>
</feature>
<keyword evidence="1" id="KW-1133">Transmembrane helix</keyword>
<evidence type="ECO:0000256" key="1">
    <source>
        <dbReference type="SAM" id="Phobius"/>
    </source>
</evidence>
<protein>
    <submittedName>
        <fullName evidence="2">Uncharacterized protein</fullName>
    </submittedName>
</protein>
<dbReference type="Proteomes" id="UP001255185">
    <property type="component" value="Unassembled WGS sequence"/>
</dbReference>
<proteinExistence type="predicted"/>